<evidence type="ECO:0000313" key="2">
    <source>
        <dbReference type="EMBL" id="MFB9757118.1"/>
    </source>
</evidence>
<feature type="transmembrane region" description="Helical" evidence="1">
    <location>
        <begin position="88"/>
        <end position="111"/>
    </location>
</feature>
<proteinExistence type="predicted"/>
<keyword evidence="3" id="KW-1185">Reference proteome</keyword>
<name>A0ABV5WA17_9BACI</name>
<gene>
    <name evidence="2" type="ORF">ACFFMS_00920</name>
</gene>
<feature type="transmembrane region" description="Helical" evidence="1">
    <location>
        <begin position="50"/>
        <end position="68"/>
    </location>
</feature>
<dbReference type="EMBL" id="JBHMAF010000004">
    <property type="protein sequence ID" value="MFB9757118.1"/>
    <property type="molecule type" value="Genomic_DNA"/>
</dbReference>
<comment type="caution">
    <text evidence="2">The sequence shown here is derived from an EMBL/GenBank/DDBJ whole genome shotgun (WGS) entry which is preliminary data.</text>
</comment>
<evidence type="ECO:0000313" key="3">
    <source>
        <dbReference type="Proteomes" id="UP001589609"/>
    </source>
</evidence>
<protein>
    <recommendedName>
        <fullName evidence="4">Integral membrane protein</fullName>
    </recommendedName>
</protein>
<organism evidence="2 3">
    <name type="scientific">Ectobacillus funiculus</name>
    <dbReference type="NCBI Taxonomy" id="137993"/>
    <lineage>
        <taxon>Bacteria</taxon>
        <taxon>Bacillati</taxon>
        <taxon>Bacillota</taxon>
        <taxon>Bacilli</taxon>
        <taxon>Bacillales</taxon>
        <taxon>Bacillaceae</taxon>
        <taxon>Ectobacillus</taxon>
    </lineage>
</organism>
<keyword evidence="1" id="KW-0472">Membrane</keyword>
<keyword evidence="1" id="KW-0812">Transmembrane</keyword>
<reference evidence="2 3" key="1">
    <citation type="submission" date="2024-09" db="EMBL/GenBank/DDBJ databases">
        <authorList>
            <person name="Sun Q."/>
            <person name="Mori K."/>
        </authorList>
    </citation>
    <scope>NUCLEOTIDE SEQUENCE [LARGE SCALE GENOMIC DNA]</scope>
    <source>
        <strain evidence="2 3">JCM 11201</strain>
    </source>
</reference>
<keyword evidence="1" id="KW-1133">Transmembrane helix</keyword>
<dbReference type="RefSeq" id="WP_129729411.1">
    <property type="nucleotide sequence ID" value="NZ_JBHMAF010000004.1"/>
</dbReference>
<evidence type="ECO:0008006" key="4">
    <source>
        <dbReference type="Google" id="ProtNLM"/>
    </source>
</evidence>
<evidence type="ECO:0000256" key="1">
    <source>
        <dbReference type="SAM" id="Phobius"/>
    </source>
</evidence>
<dbReference type="Proteomes" id="UP001589609">
    <property type="component" value="Unassembled WGS sequence"/>
</dbReference>
<sequence length="124" mass="14146">MVQEVNAAIAPTLPPWVWICYYLCIAIGLALTVMHVLTGSNHPRERMFNLFNLMFLLSVPIIFLVNSIGQSGTEYGNFLTALQKGENWALFVVGGYVYMFIRTSIIVKVLWRQHKQKNGRKLTL</sequence>
<feature type="transmembrane region" description="Helical" evidence="1">
    <location>
        <begin position="16"/>
        <end position="38"/>
    </location>
</feature>
<accession>A0ABV5WA17</accession>